<reference evidence="1 2" key="1">
    <citation type="submission" date="2024-01" db="EMBL/GenBank/DDBJ databases">
        <title>Seven novel Bacillus-like species.</title>
        <authorList>
            <person name="Liu G."/>
        </authorList>
    </citation>
    <scope>NUCLEOTIDE SEQUENCE [LARGE SCALE GENOMIC DNA]</scope>
    <source>
        <strain evidence="1 2">FJAT-51639</strain>
    </source>
</reference>
<sequence>MTLYTALLKDSRKKVNLKTYLTKHKDEPIICPVCEVDIRVDAEQSLVKSAYFRHPSNSICPTIKKNRVDYSNSLSSQIDRENGEKIIEYVKNHSFDIFNKCTTLADGLSVSEFRELIKIANDKKLWYQQGLTSLYIPYVLLTFKDKFKESEGGKTRNDDFYFVLEPSVQTLEQLWGKSTKIKQNIWKIYLSEGKDLQDYTIQEDLISPEWFSNTQSYINKLLEV</sequence>
<protein>
    <submittedName>
        <fullName evidence="1">Uncharacterized protein</fullName>
    </submittedName>
</protein>
<evidence type="ECO:0000313" key="2">
    <source>
        <dbReference type="Proteomes" id="UP001372526"/>
    </source>
</evidence>
<dbReference type="Proteomes" id="UP001372526">
    <property type="component" value="Unassembled WGS sequence"/>
</dbReference>
<name>A0ABU8FH48_9BACI</name>
<gene>
    <name evidence="1" type="ORF">WAZ07_11880</name>
</gene>
<comment type="caution">
    <text evidence="1">The sequence shown here is derived from an EMBL/GenBank/DDBJ whole genome shotgun (WGS) entry which is preliminary data.</text>
</comment>
<keyword evidence="2" id="KW-1185">Reference proteome</keyword>
<proteinExistence type="predicted"/>
<accession>A0ABU8FH48</accession>
<dbReference type="RefSeq" id="WP_336472629.1">
    <property type="nucleotide sequence ID" value="NZ_JBAWSX010000006.1"/>
</dbReference>
<organism evidence="1 2">
    <name type="scientific">Bacillus bruguierae</name>
    <dbReference type="NCBI Taxonomy" id="3127667"/>
    <lineage>
        <taxon>Bacteria</taxon>
        <taxon>Bacillati</taxon>
        <taxon>Bacillota</taxon>
        <taxon>Bacilli</taxon>
        <taxon>Bacillales</taxon>
        <taxon>Bacillaceae</taxon>
        <taxon>Bacillus</taxon>
    </lineage>
</organism>
<dbReference type="EMBL" id="JBAWSX010000006">
    <property type="protein sequence ID" value="MEI4802014.1"/>
    <property type="molecule type" value="Genomic_DNA"/>
</dbReference>
<evidence type="ECO:0000313" key="1">
    <source>
        <dbReference type="EMBL" id="MEI4802014.1"/>
    </source>
</evidence>